<feature type="domain" description="PPIase FKBP-type" evidence="10">
    <location>
        <begin position="149"/>
        <end position="223"/>
    </location>
</feature>
<evidence type="ECO:0000256" key="1">
    <source>
        <dbReference type="ARBA" id="ARBA00000971"/>
    </source>
</evidence>
<comment type="similarity">
    <text evidence="2 9">Belongs to the FKBP-type PPIase family. Tig subfamily.</text>
</comment>
<dbReference type="SUPFAM" id="SSF102735">
    <property type="entry name" value="Trigger factor ribosome-binding domain"/>
    <property type="match status" value="1"/>
</dbReference>
<evidence type="ECO:0000313" key="14">
    <source>
        <dbReference type="Proteomes" id="UP000823633"/>
    </source>
</evidence>
<name>A0A9D9E9X9_9SPIR</name>
<dbReference type="EMBL" id="JADIMU010000021">
    <property type="protein sequence ID" value="MBO8442793.1"/>
    <property type="molecule type" value="Genomic_DNA"/>
</dbReference>
<dbReference type="PIRSF" id="PIRSF003095">
    <property type="entry name" value="Trigger_factor"/>
    <property type="match status" value="1"/>
</dbReference>
<dbReference type="GO" id="GO:0051301">
    <property type="term" value="P:cell division"/>
    <property type="evidence" value="ECO:0007669"/>
    <property type="project" value="UniProtKB-KW"/>
</dbReference>
<keyword evidence="9" id="KW-0131">Cell cycle</keyword>
<dbReference type="Gene3D" id="3.30.70.1050">
    <property type="entry name" value="Trigger factor ribosome-binding domain"/>
    <property type="match status" value="1"/>
</dbReference>
<evidence type="ECO:0000256" key="9">
    <source>
        <dbReference type="HAMAP-Rule" id="MF_00303"/>
    </source>
</evidence>
<feature type="domain" description="Trigger factor C-terminal" evidence="12">
    <location>
        <begin position="255"/>
        <end position="387"/>
    </location>
</feature>
<evidence type="ECO:0000256" key="6">
    <source>
        <dbReference type="ARBA" id="ARBA00023186"/>
    </source>
</evidence>
<dbReference type="GO" id="GO:0015031">
    <property type="term" value="P:protein transport"/>
    <property type="evidence" value="ECO:0007669"/>
    <property type="project" value="UniProtKB-UniRule"/>
</dbReference>
<comment type="catalytic activity">
    <reaction evidence="1 9">
        <text>[protein]-peptidylproline (omega=180) = [protein]-peptidylproline (omega=0)</text>
        <dbReference type="Rhea" id="RHEA:16237"/>
        <dbReference type="Rhea" id="RHEA-COMP:10747"/>
        <dbReference type="Rhea" id="RHEA-COMP:10748"/>
        <dbReference type="ChEBI" id="CHEBI:83833"/>
        <dbReference type="ChEBI" id="CHEBI:83834"/>
        <dbReference type="EC" id="5.2.1.8"/>
    </reaction>
</comment>
<evidence type="ECO:0000259" key="11">
    <source>
        <dbReference type="Pfam" id="PF05697"/>
    </source>
</evidence>
<dbReference type="InterPro" id="IPR005215">
    <property type="entry name" value="Trig_fac"/>
</dbReference>
<dbReference type="Gene3D" id="3.10.50.40">
    <property type="match status" value="1"/>
</dbReference>
<protein>
    <recommendedName>
        <fullName evidence="4 9">Trigger factor</fullName>
        <shortName evidence="9">TF</shortName>
        <ecNumber evidence="3 9">5.2.1.8</ecNumber>
    </recommendedName>
    <alternativeName>
        <fullName evidence="8 9">PPIase</fullName>
    </alternativeName>
</protein>
<dbReference type="Pfam" id="PF05697">
    <property type="entry name" value="Trigger_N"/>
    <property type="match status" value="1"/>
</dbReference>
<keyword evidence="7 9" id="KW-0413">Isomerase</keyword>
<dbReference type="NCBIfam" id="TIGR00115">
    <property type="entry name" value="tig"/>
    <property type="match status" value="1"/>
</dbReference>
<sequence length="447" mass="50660">MTIAAADLQKAYGEKLAKYAREMTFKGFRKGKAPIDFVTRQIGDYVREEVVYDTIDSTFNAEVEKLAMEDRPLPYAKASIEGEDKLKDYKLGEDLTVTIAYDVFPAVELGQYKGLELEVLDGQVTDADIDAEVESLREQNANIMNKEGEAKLGDIATVDYAELDEAGVAIEATKRNDFTFTLGSSYNQYKIDDEVVGMKVGDQKTVDKSYGEDFSDESLRGRSVKLSITLTKLKERVLPEVDDDFAQDVKEEYKTVADLREGIRKNLTESLENMQKDEKLDLVFSALRKSSKYTIPQSMRDFSIRTETRNQLRQMGYDAQTVDRMMEENDNTVLYFQTLIAQRVDTNLADQVIMHAIQQSGAITLGEGELDKAVEEQLKGEMSDEEKKAATENIKMDLEFAKVPDFLLENNSFKPTGDKLDYRAYSKAYYDRLYSADKDEETSASEE</sequence>
<evidence type="ECO:0000259" key="10">
    <source>
        <dbReference type="Pfam" id="PF00254"/>
    </source>
</evidence>
<dbReference type="InterPro" id="IPR037041">
    <property type="entry name" value="Trigger_fac_C_sf"/>
</dbReference>
<dbReference type="InterPro" id="IPR027304">
    <property type="entry name" value="Trigger_fact/SurA_dom_sf"/>
</dbReference>
<dbReference type="SUPFAM" id="SSF109998">
    <property type="entry name" value="Triger factor/SurA peptide-binding domain-like"/>
    <property type="match status" value="1"/>
</dbReference>
<comment type="subcellular location">
    <subcellularLocation>
        <location evidence="9">Cytoplasm</location>
    </subcellularLocation>
    <text evidence="9">About half TF is bound to the ribosome near the polypeptide exit tunnel while the other half is free in the cytoplasm.</text>
</comment>
<keyword evidence="9" id="KW-0963">Cytoplasm</keyword>
<comment type="function">
    <text evidence="9">Involved in protein export. Acts as a chaperone by maintaining the newly synthesized protein in an open conformation. Functions as a peptidyl-prolyl cis-trans isomerase.</text>
</comment>
<comment type="domain">
    <text evidence="9">Consists of 3 domains; the N-terminus binds the ribosome, the middle domain has PPIase activity, while the C-terminus has intrinsic chaperone activity on its own.</text>
</comment>
<evidence type="ECO:0000256" key="2">
    <source>
        <dbReference type="ARBA" id="ARBA00005464"/>
    </source>
</evidence>
<dbReference type="GO" id="GO:0003755">
    <property type="term" value="F:peptidyl-prolyl cis-trans isomerase activity"/>
    <property type="evidence" value="ECO:0007669"/>
    <property type="project" value="UniProtKB-UniRule"/>
</dbReference>
<dbReference type="Gene3D" id="1.10.3120.10">
    <property type="entry name" value="Trigger factor, C-terminal domain"/>
    <property type="match status" value="1"/>
</dbReference>
<proteinExistence type="inferred from homology"/>
<comment type="caution">
    <text evidence="13">The sequence shown here is derived from an EMBL/GenBank/DDBJ whole genome shotgun (WGS) entry which is preliminary data.</text>
</comment>
<dbReference type="InterPro" id="IPR001179">
    <property type="entry name" value="PPIase_FKBP_dom"/>
</dbReference>
<evidence type="ECO:0000256" key="4">
    <source>
        <dbReference type="ARBA" id="ARBA00016902"/>
    </source>
</evidence>
<dbReference type="AlphaFoldDB" id="A0A9D9E9X9"/>
<reference evidence="13" key="1">
    <citation type="submission" date="2020-10" db="EMBL/GenBank/DDBJ databases">
        <authorList>
            <person name="Gilroy R."/>
        </authorList>
    </citation>
    <scope>NUCLEOTIDE SEQUENCE</scope>
    <source>
        <strain evidence="13">11167</strain>
    </source>
</reference>
<keyword evidence="5 9" id="KW-0697">Rotamase</keyword>
<dbReference type="Pfam" id="PF05698">
    <property type="entry name" value="Trigger_C"/>
    <property type="match status" value="1"/>
</dbReference>
<gene>
    <name evidence="9 13" type="primary">tig</name>
    <name evidence="13" type="ORF">IAC42_03445</name>
</gene>
<dbReference type="InterPro" id="IPR008880">
    <property type="entry name" value="Trigger_fac_C"/>
</dbReference>
<keyword evidence="6 9" id="KW-0143">Chaperone</keyword>
<dbReference type="InterPro" id="IPR036611">
    <property type="entry name" value="Trigger_fac_ribosome-bd_sf"/>
</dbReference>
<evidence type="ECO:0000313" key="13">
    <source>
        <dbReference type="EMBL" id="MBO8442793.1"/>
    </source>
</evidence>
<evidence type="ECO:0000256" key="3">
    <source>
        <dbReference type="ARBA" id="ARBA00013194"/>
    </source>
</evidence>
<dbReference type="Proteomes" id="UP000823633">
    <property type="component" value="Unassembled WGS sequence"/>
</dbReference>
<feature type="domain" description="Trigger factor ribosome-binding bacterial" evidence="11">
    <location>
        <begin position="2"/>
        <end position="136"/>
    </location>
</feature>
<dbReference type="EC" id="5.2.1.8" evidence="3 9"/>
<dbReference type="InterPro" id="IPR008881">
    <property type="entry name" value="Trigger_fac_ribosome-bd_bac"/>
</dbReference>
<dbReference type="GO" id="GO:0005737">
    <property type="term" value="C:cytoplasm"/>
    <property type="evidence" value="ECO:0007669"/>
    <property type="project" value="UniProtKB-SubCell"/>
</dbReference>
<reference evidence="13" key="2">
    <citation type="journal article" date="2021" name="PeerJ">
        <title>Extensive microbial diversity within the chicken gut microbiome revealed by metagenomics and culture.</title>
        <authorList>
            <person name="Gilroy R."/>
            <person name="Ravi A."/>
            <person name="Getino M."/>
            <person name="Pursley I."/>
            <person name="Horton D.L."/>
            <person name="Alikhan N.F."/>
            <person name="Baker D."/>
            <person name="Gharbi K."/>
            <person name="Hall N."/>
            <person name="Watson M."/>
            <person name="Adriaenssens E.M."/>
            <person name="Foster-Nyarko E."/>
            <person name="Jarju S."/>
            <person name="Secka A."/>
            <person name="Antonio M."/>
            <person name="Oren A."/>
            <person name="Chaudhuri R.R."/>
            <person name="La Ragione R."/>
            <person name="Hildebrand F."/>
            <person name="Pallen M.J."/>
        </authorList>
    </citation>
    <scope>NUCLEOTIDE SEQUENCE</scope>
    <source>
        <strain evidence="13">11167</strain>
    </source>
</reference>
<evidence type="ECO:0000259" key="12">
    <source>
        <dbReference type="Pfam" id="PF05698"/>
    </source>
</evidence>
<dbReference type="Pfam" id="PF00254">
    <property type="entry name" value="FKBP_C"/>
    <property type="match status" value="1"/>
</dbReference>
<dbReference type="HAMAP" id="MF_00303">
    <property type="entry name" value="Trigger_factor_Tig"/>
    <property type="match status" value="1"/>
</dbReference>
<keyword evidence="9" id="KW-0132">Cell division</keyword>
<dbReference type="InterPro" id="IPR046357">
    <property type="entry name" value="PPIase_dom_sf"/>
</dbReference>
<evidence type="ECO:0000256" key="5">
    <source>
        <dbReference type="ARBA" id="ARBA00023110"/>
    </source>
</evidence>
<organism evidence="13 14">
    <name type="scientific">Candidatus Aphodenecus pullistercoris</name>
    <dbReference type="NCBI Taxonomy" id="2840669"/>
    <lineage>
        <taxon>Bacteria</taxon>
        <taxon>Pseudomonadati</taxon>
        <taxon>Spirochaetota</taxon>
        <taxon>Spirochaetia</taxon>
        <taxon>Spirochaetales</taxon>
        <taxon>Candidatus Aphodenecus</taxon>
    </lineage>
</organism>
<dbReference type="GO" id="GO:0006457">
    <property type="term" value="P:protein folding"/>
    <property type="evidence" value="ECO:0007669"/>
    <property type="project" value="UniProtKB-UniRule"/>
</dbReference>
<evidence type="ECO:0000256" key="8">
    <source>
        <dbReference type="ARBA" id="ARBA00029986"/>
    </source>
</evidence>
<evidence type="ECO:0000256" key="7">
    <source>
        <dbReference type="ARBA" id="ARBA00023235"/>
    </source>
</evidence>
<dbReference type="SUPFAM" id="SSF54534">
    <property type="entry name" value="FKBP-like"/>
    <property type="match status" value="1"/>
</dbReference>
<accession>A0A9D9E9X9</accession>